<dbReference type="AlphaFoldDB" id="U5IGJ8"/>
<sequence>MSATMPECKEVISDVGRVSQALVVYTGLKSGSLVVRCGDAVLDASRRTTQVLGDIGAYSLAAARYAGLLSQSTVVRGGRFTARCVSRITTPVVDAAAPVTRAVGRPFSALASVASRITTRTDKALETVTALETRVVRLEERLAELERFGVRPKFVAATAETERKKDPGSDRRAFLRAVLEENKVLRTS</sequence>
<reference evidence="2" key="1">
    <citation type="journal article" date="2013" name="Environ. Microbiol.">
        <title>Comparative genomic analysis of magnetotactic bacteria from the Deltaproteobacteria provides new insights into magnetite and greigite magnetosome genes required for magnetotaxis.</title>
        <authorList>
            <person name="Lefevre C.T."/>
            <person name="Trubitsyn D."/>
            <person name="Abreu F."/>
            <person name="Kolinko S."/>
            <person name="Jogler C."/>
            <person name="de Almeida L.G."/>
            <person name="de Vasconcelos A.T."/>
            <person name="Kube M."/>
            <person name="Reinhardt R."/>
            <person name="Lins U."/>
            <person name="Pignol D."/>
            <person name="Schuler D."/>
            <person name="Bazylinski D.A."/>
            <person name="Ginet N."/>
        </authorList>
    </citation>
    <scope>NUCLEOTIDE SEQUENCE</scope>
    <source>
        <strain evidence="2">ML-1</strain>
    </source>
</reference>
<gene>
    <name evidence="2" type="primary">mad11</name>
    <name evidence="2" type="ORF">ALPM_00240</name>
</gene>
<dbReference type="EMBL" id="JX869937">
    <property type="protein sequence ID" value="AFZ77031.1"/>
    <property type="molecule type" value="Genomic_DNA"/>
</dbReference>
<organism evidence="2">
    <name type="scientific">delta proteobacterium ML-1</name>
    <dbReference type="NCBI Taxonomy" id="947513"/>
    <lineage>
        <taxon>Bacteria</taxon>
        <taxon>Deltaproteobacteria</taxon>
    </lineage>
</organism>
<keyword evidence="1" id="KW-0175">Coiled coil</keyword>
<protein>
    <submittedName>
        <fullName evidence="2">Magnetosome protein Mad11</fullName>
    </submittedName>
</protein>
<feature type="coiled-coil region" evidence="1">
    <location>
        <begin position="121"/>
        <end position="148"/>
    </location>
</feature>
<evidence type="ECO:0000313" key="2">
    <source>
        <dbReference type="EMBL" id="AFZ77031.1"/>
    </source>
</evidence>
<proteinExistence type="predicted"/>
<evidence type="ECO:0000256" key="1">
    <source>
        <dbReference type="SAM" id="Coils"/>
    </source>
</evidence>
<name>U5IGJ8_9DELT</name>
<accession>U5IGJ8</accession>